<dbReference type="Proteomes" id="UP000692954">
    <property type="component" value="Unassembled WGS sequence"/>
</dbReference>
<keyword evidence="3" id="KW-1185">Reference proteome</keyword>
<dbReference type="EMBL" id="CAJJDN010000005">
    <property type="protein sequence ID" value="CAD8051122.1"/>
    <property type="molecule type" value="Genomic_DNA"/>
</dbReference>
<reference evidence="2" key="1">
    <citation type="submission" date="2021-01" db="EMBL/GenBank/DDBJ databases">
        <authorList>
            <consortium name="Genoscope - CEA"/>
            <person name="William W."/>
        </authorList>
    </citation>
    <scope>NUCLEOTIDE SEQUENCE</scope>
</reference>
<keyword evidence="1" id="KW-0175">Coiled coil</keyword>
<gene>
    <name evidence="2" type="ORF">PSON_ATCC_30995.1.T0050362</name>
</gene>
<proteinExistence type="predicted"/>
<organism evidence="2 3">
    <name type="scientific">Paramecium sonneborni</name>
    <dbReference type="NCBI Taxonomy" id="65129"/>
    <lineage>
        <taxon>Eukaryota</taxon>
        <taxon>Sar</taxon>
        <taxon>Alveolata</taxon>
        <taxon>Ciliophora</taxon>
        <taxon>Intramacronucleata</taxon>
        <taxon>Oligohymenophorea</taxon>
        <taxon>Peniculida</taxon>
        <taxon>Parameciidae</taxon>
        <taxon>Paramecium</taxon>
    </lineage>
</organism>
<accession>A0A8S1KED1</accession>
<feature type="coiled-coil region" evidence="1">
    <location>
        <begin position="578"/>
        <end position="608"/>
    </location>
</feature>
<evidence type="ECO:0000313" key="2">
    <source>
        <dbReference type="EMBL" id="CAD8051122.1"/>
    </source>
</evidence>
<dbReference type="OrthoDB" id="306128at2759"/>
<evidence type="ECO:0000256" key="1">
    <source>
        <dbReference type="SAM" id="Coils"/>
    </source>
</evidence>
<protein>
    <submittedName>
        <fullName evidence="2">Uncharacterized protein</fullName>
    </submittedName>
</protein>
<dbReference type="AlphaFoldDB" id="A0A8S1KED1"/>
<sequence length="837" mass="99422">MYQQNWQVDRYQDEIFLDNDEVFQEDDVPTIFDIVYREVGCILLKYTNLNLITCPNTLHYITLKFNKDEPLSFLFQPNYILVEQLAVNPALKEIADQLQIEDLINHNQNDPEYFQDYNQHLIEEIFKSHLNQVQEIFLRQIELLQEQTKRSQVNQELQQIFQDIQFQFPLKLELKNPELPENKIKYKLFESLQQLQFNYLNSQCQINKSIKLECSENAQQFSGQKNQQECIQLITQIQPLVISSLNKEKIKTILNWLIQQQIAIPEIILCAELKNRGNGMNLTFNPNQQILNICAFYYNSFCQAHQFQLETKTIKEENTEEAKTYQEYQVGKVKIKITEYYLLIRMIDLVVQQKETLKAKIIQQFKYSQLINQIKKLSRVQETDAHFRTVKQFIEKLEQILLIYDESQKDIQKEFINQVEKNNQVQLDNQSENDDENKPIKSQKRYYRLLKLVVKLILIESIEQQIPIPEIMTCLWFKKHKEKIVEGQLINQNSVQILPSKQRLIPFIQNDQRLKLKQQQVKLQTLLELPDTATQELQDFENFLQQFNIEIKYGRDVVLIEKILIIVNDKKENIQDQLIQVMSDYQKIEKLKDQLKEKLILLPKLRTKKTQINDKPILENIINIIDNLQSYISQIKKIMPCLITKQINNVPKTQLQTIQSQQNQQFEKLDKDGLKVFILCGLITLIDNEVPLPEFIQYLGIKNKTQKFSLQINKNQKLQEYITLQMQFHKVEITDQIESKLLIKKIKIQEGENILKISSKEQVSEPQLIIRALKLITNCQMTKQLSEIWQKPSVLNLKNQVYKNCLKKNKNDTTIGQIKNLFYKIDNKYEIFNNDQQ</sequence>
<comment type="caution">
    <text evidence="2">The sequence shown here is derived from an EMBL/GenBank/DDBJ whole genome shotgun (WGS) entry which is preliminary data.</text>
</comment>
<evidence type="ECO:0000313" key="3">
    <source>
        <dbReference type="Proteomes" id="UP000692954"/>
    </source>
</evidence>
<name>A0A8S1KED1_9CILI</name>